<dbReference type="InterPro" id="IPR014001">
    <property type="entry name" value="Helicase_ATP-bd"/>
</dbReference>
<gene>
    <name evidence="4" type="ORF">GCM10010422_20280</name>
</gene>
<keyword evidence="4" id="KW-0067">ATP-binding</keyword>
<dbReference type="InterPro" id="IPR027417">
    <property type="entry name" value="P-loop_NTPase"/>
</dbReference>
<dbReference type="SUPFAM" id="SSF56024">
    <property type="entry name" value="Phospholipase D/nuclease"/>
    <property type="match status" value="1"/>
</dbReference>
<dbReference type="Gene3D" id="3.40.50.300">
    <property type="entry name" value="P-loop containing nucleotide triphosphate hydrolases"/>
    <property type="match status" value="1"/>
</dbReference>
<sequence>MTAMVPGDPAWLSAGVYANEDGQSVAGLLRRWLHGAERKGGCVTLVAGYVSFHGLQLLVPALRQVVEAGTRVRLLLGAEPTGRAALIELAGDPAGGRRVAQALGQGEQTLRAELNGVPTSAASAWRLHEIRQWLHHPLVECRRWEHRFLHAKALVEVTAADQYRAVVGSFNLTLPGLCTSGELGLATQNTRQSRATAAVVEQFWGEGAAYDLAALIDERLCPYPAELVYLRMLLARFGDEVNAAPSVLQLKTFQRDGVAKALAVMDRYQGALLADEVGLGKTYMAGEVIRRFNLAGSGPVLVVCPAHIKQSVWRRRLGEWQLNGVHVLSYPQLLLRVRRLVRRGADWNSYGLVVLDEAHCLRNSNTWRWALNQLLAHQPVRPKVLMLSATPVQNRGRDLTELLRIAAPLREVSDDPVHQGRFSFEELEELCEHADVLGKSDLQRLHTELDRLMVRRTRPFVVQAYAREARRLKFPAVQQIPLRYSLPASLQALFGDVLDAVGHDNALSEEQLTDLEKLRGPLPRVNTLRLAAYKATTYLRVGPDEPRWLPLLLGLLRMGLLKRIESSVAAFAATASHMAERTRTALDELAQGQVRVYVPVRLKKQIRQLLDSPAGQGPGNSEELDYNTLVDHYLGGERPGPGLQAPGRDFRYRPASDFEAEAMRADLEHDLAVLEHLARTAAAAVVDDPKPAVITDLLARIGVASGLAPAKTVLFASSRVTTADLAARLKAAAASDAPLEVLQGRIASLGDTETPSKAQIATVLGNFAPLTAADLSGEVGTEFPDDLHDLLITTDMLAEGVNLQQASCVIHYDLPWNPKILEQRLGRIDRLGCPHPQVTSYTILPDIGLDLVLRLVDRLMAKTRVAAACVGTASELLPGAPVEPRNFVDLIDHLDRPQTRRGRLPLAEHQRVWLARALRDPRLKEALERLPLWCGGIHPGHFDVPGVIYCFTIVQPPDQRRITAFARVYGHPLHQAITLDAARCLGQAHLDLEQWLDDRRHAASPPTASHVAPAELCLVWELLDYARQQIATAHGITDDPASERIQLTAWMLLPHRTNCPGPQAART</sequence>
<dbReference type="InterPro" id="IPR049730">
    <property type="entry name" value="SNF2/RAD54-like_C"/>
</dbReference>
<dbReference type="Pfam" id="PF00271">
    <property type="entry name" value="Helicase_C"/>
    <property type="match status" value="1"/>
</dbReference>
<protein>
    <submittedName>
        <fullName evidence="4">Helicase-related protein</fullName>
    </submittedName>
</protein>
<dbReference type="Gene3D" id="3.30.870.10">
    <property type="entry name" value="Endonuclease Chain A"/>
    <property type="match status" value="1"/>
</dbReference>
<evidence type="ECO:0000259" key="2">
    <source>
        <dbReference type="PROSITE" id="PS51192"/>
    </source>
</evidence>
<dbReference type="Proteomes" id="UP001501721">
    <property type="component" value="Unassembled WGS sequence"/>
</dbReference>
<dbReference type="PROSITE" id="PS00690">
    <property type="entry name" value="DEAH_ATP_HELICASE"/>
    <property type="match status" value="1"/>
</dbReference>
<keyword evidence="4" id="KW-0347">Helicase</keyword>
<dbReference type="InterPro" id="IPR001650">
    <property type="entry name" value="Helicase_C-like"/>
</dbReference>
<dbReference type="SMART" id="SM00490">
    <property type="entry name" value="HELICc"/>
    <property type="match status" value="1"/>
</dbReference>
<evidence type="ECO:0000256" key="1">
    <source>
        <dbReference type="ARBA" id="ARBA00022801"/>
    </source>
</evidence>
<organism evidence="4 5">
    <name type="scientific">Streptomyces graminearus</name>
    <dbReference type="NCBI Taxonomy" id="284030"/>
    <lineage>
        <taxon>Bacteria</taxon>
        <taxon>Bacillati</taxon>
        <taxon>Actinomycetota</taxon>
        <taxon>Actinomycetes</taxon>
        <taxon>Kitasatosporales</taxon>
        <taxon>Streptomycetaceae</taxon>
        <taxon>Streptomyces</taxon>
    </lineage>
</organism>
<dbReference type="Pfam" id="PF00176">
    <property type="entry name" value="SNF2-rel_dom"/>
    <property type="match status" value="1"/>
</dbReference>
<evidence type="ECO:0000313" key="4">
    <source>
        <dbReference type="EMBL" id="GAA2476571.1"/>
    </source>
</evidence>
<dbReference type="SMART" id="SM00487">
    <property type="entry name" value="DEXDc"/>
    <property type="match status" value="1"/>
</dbReference>
<accession>A0ABN3L6P3</accession>
<dbReference type="InterPro" id="IPR038718">
    <property type="entry name" value="SNF2-like_sf"/>
</dbReference>
<proteinExistence type="predicted"/>
<feature type="domain" description="Helicase ATP-binding" evidence="2">
    <location>
        <begin position="262"/>
        <end position="409"/>
    </location>
</feature>
<reference evidence="4 5" key="1">
    <citation type="journal article" date="2019" name="Int. J. Syst. Evol. Microbiol.">
        <title>The Global Catalogue of Microorganisms (GCM) 10K type strain sequencing project: providing services to taxonomists for standard genome sequencing and annotation.</title>
        <authorList>
            <consortium name="The Broad Institute Genomics Platform"/>
            <consortium name="The Broad Institute Genome Sequencing Center for Infectious Disease"/>
            <person name="Wu L."/>
            <person name="Ma J."/>
        </authorList>
    </citation>
    <scope>NUCLEOTIDE SEQUENCE [LARGE SCALE GENOMIC DNA]</scope>
    <source>
        <strain evidence="4 5">JCM 6923</strain>
    </source>
</reference>
<keyword evidence="1" id="KW-0378">Hydrolase</keyword>
<dbReference type="InterPro" id="IPR002464">
    <property type="entry name" value="DNA/RNA_helicase_DEAH_CS"/>
</dbReference>
<name>A0ABN3L6P3_9ACTN</name>
<comment type="caution">
    <text evidence="4">The sequence shown here is derived from an EMBL/GenBank/DDBJ whole genome shotgun (WGS) entry which is preliminary data.</text>
</comment>
<dbReference type="PANTHER" id="PTHR45766">
    <property type="entry name" value="DNA ANNEALING HELICASE AND ENDONUCLEASE ZRANB3 FAMILY MEMBER"/>
    <property type="match status" value="1"/>
</dbReference>
<feature type="domain" description="Helicase C-terminal" evidence="3">
    <location>
        <begin position="693"/>
        <end position="877"/>
    </location>
</feature>
<dbReference type="SUPFAM" id="SSF52540">
    <property type="entry name" value="P-loop containing nucleoside triphosphate hydrolases"/>
    <property type="match status" value="1"/>
</dbReference>
<dbReference type="EMBL" id="BAAATL010000008">
    <property type="protein sequence ID" value="GAA2476571.1"/>
    <property type="molecule type" value="Genomic_DNA"/>
</dbReference>
<dbReference type="Gene3D" id="3.40.50.10810">
    <property type="entry name" value="Tandem AAA-ATPase domain"/>
    <property type="match status" value="1"/>
</dbReference>
<evidence type="ECO:0000259" key="3">
    <source>
        <dbReference type="PROSITE" id="PS51194"/>
    </source>
</evidence>
<dbReference type="PROSITE" id="PS51194">
    <property type="entry name" value="HELICASE_CTER"/>
    <property type="match status" value="1"/>
</dbReference>
<dbReference type="InterPro" id="IPR000330">
    <property type="entry name" value="SNF2_N"/>
</dbReference>
<evidence type="ECO:0000313" key="5">
    <source>
        <dbReference type="Proteomes" id="UP001501721"/>
    </source>
</evidence>
<dbReference type="PROSITE" id="PS51192">
    <property type="entry name" value="HELICASE_ATP_BIND_1"/>
    <property type="match status" value="1"/>
</dbReference>
<dbReference type="PANTHER" id="PTHR45766:SF6">
    <property type="entry name" value="SWI_SNF-RELATED MATRIX-ASSOCIATED ACTIN-DEPENDENT REGULATOR OF CHROMATIN SUBFAMILY A-LIKE PROTEIN 1"/>
    <property type="match status" value="1"/>
</dbReference>
<dbReference type="GO" id="GO:0004386">
    <property type="term" value="F:helicase activity"/>
    <property type="evidence" value="ECO:0007669"/>
    <property type="project" value="UniProtKB-KW"/>
</dbReference>
<dbReference type="CDD" id="cd00138">
    <property type="entry name" value="PLDc_SF"/>
    <property type="match status" value="1"/>
</dbReference>
<dbReference type="CDD" id="cd18793">
    <property type="entry name" value="SF2_C_SNF"/>
    <property type="match status" value="1"/>
</dbReference>
<keyword evidence="5" id="KW-1185">Reference proteome</keyword>
<keyword evidence="4" id="KW-0547">Nucleotide-binding</keyword>